<dbReference type="PATRIC" id="fig|1328313.3.peg.332"/>
<dbReference type="EMBL" id="ARZY01000001">
    <property type="protein sequence ID" value="EWH12374.1"/>
    <property type="molecule type" value="Genomic_DNA"/>
</dbReference>
<gene>
    <name evidence="3" type="ORF">DS2_01595</name>
</gene>
<comment type="similarity">
    <text evidence="1 2">Belongs to the ArsC family.</text>
</comment>
<dbReference type="Proteomes" id="UP000019276">
    <property type="component" value="Unassembled WGS sequence"/>
</dbReference>
<dbReference type="PANTHER" id="PTHR30041">
    <property type="entry name" value="ARSENATE REDUCTASE"/>
    <property type="match status" value="1"/>
</dbReference>
<dbReference type="SUPFAM" id="SSF52833">
    <property type="entry name" value="Thioredoxin-like"/>
    <property type="match status" value="1"/>
</dbReference>
<dbReference type="NCBIfam" id="TIGR01617">
    <property type="entry name" value="arsC_related"/>
    <property type="match status" value="1"/>
</dbReference>
<dbReference type="InterPro" id="IPR006504">
    <property type="entry name" value="Tscrpt_reg_Spx/MgsR"/>
</dbReference>
<protein>
    <submittedName>
        <fullName evidence="3">Arsenate reductase-like protein</fullName>
    </submittedName>
</protein>
<evidence type="ECO:0000313" key="4">
    <source>
        <dbReference type="Proteomes" id="UP000019276"/>
    </source>
</evidence>
<name>W7QHE9_9ALTE</name>
<dbReference type="PANTHER" id="PTHR30041:SF8">
    <property type="entry name" value="PROTEIN YFFB"/>
    <property type="match status" value="1"/>
</dbReference>
<dbReference type="AlphaFoldDB" id="W7QHE9"/>
<proteinExistence type="inferred from homology"/>
<organism evidence="3 4">
    <name type="scientific">Catenovulum agarivorans DS-2</name>
    <dbReference type="NCBI Taxonomy" id="1328313"/>
    <lineage>
        <taxon>Bacteria</taxon>
        <taxon>Pseudomonadati</taxon>
        <taxon>Pseudomonadota</taxon>
        <taxon>Gammaproteobacteria</taxon>
        <taxon>Alteromonadales</taxon>
        <taxon>Alteromonadaceae</taxon>
        <taxon>Catenovulum</taxon>
    </lineage>
</organism>
<dbReference type="PROSITE" id="PS51353">
    <property type="entry name" value="ARSC"/>
    <property type="match status" value="1"/>
</dbReference>
<dbReference type="eggNOG" id="COG1393">
    <property type="taxonomic scope" value="Bacteria"/>
</dbReference>
<reference evidence="3 4" key="1">
    <citation type="journal article" date="2014" name="Genome Announc.">
        <title>Draft Genome Sequence of the Agar-Degrading Bacterium Catenovulum sp. Strain DS-2, Isolated from Intestines of Haliotis diversicolor.</title>
        <authorList>
            <person name="Shan D."/>
            <person name="Li X."/>
            <person name="Gu Z."/>
            <person name="Wei G."/>
            <person name="Gao Z."/>
            <person name="Shao Z."/>
        </authorList>
    </citation>
    <scope>NUCLEOTIDE SEQUENCE [LARGE SCALE GENOMIC DNA]</scope>
    <source>
        <strain evidence="3 4">DS-2</strain>
    </source>
</reference>
<dbReference type="Pfam" id="PF03960">
    <property type="entry name" value="ArsC"/>
    <property type="match status" value="1"/>
</dbReference>
<comment type="caution">
    <text evidence="3">The sequence shown here is derived from an EMBL/GenBank/DDBJ whole genome shotgun (WGS) entry which is preliminary data.</text>
</comment>
<evidence type="ECO:0000313" key="3">
    <source>
        <dbReference type="EMBL" id="EWH12374.1"/>
    </source>
</evidence>
<evidence type="ECO:0000256" key="1">
    <source>
        <dbReference type="ARBA" id="ARBA00007198"/>
    </source>
</evidence>
<dbReference type="STRING" id="1328313.DS2_01595"/>
<dbReference type="OrthoDB" id="9803749at2"/>
<dbReference type="InterPro" id="IPR036249">
    <property type="entry name" value="Thioredoxin-like_sf"/>
</dbReference>
<dbReference type="RefSeq" id="WP_035012832.1">
    <property type="nucleotide sequence ID" value="NZ_ARZY01000001.1"/>
</dbReference>
<evidence type="ECO:0000256" key="2">
    <source>
        <dbReference type="PROSITE-ProRule" id="PRU01282"/>
    </source>
</evidence>
<keyword evidence="4" id="KW-1185">Reference proteome</keyword>
<dbReference type="Gene3D" id="3.40.30.10">
    <property type="entry name" value="Glutaredoxin"/>
    <property type="match status" value="1"/>
</dbReference>
<accession>W7QHE9</accession>
<sequence>MLVIYGIPNCDTVKKAKKYLDEHSIDYKFHNFKKDGVTKDLIESWLEQVPPELLINKRGTTWRALPDETKQNLTAQLAVELALENPSIIKRPVVDNNGEFSVGFKAQDWDQRFIKE</sequence>
<dbReference type="InterPro" id="IPR006660">
    <property type="entry name" value="Arsenate_reductase-like"/>
</dbReference>
<dbReference type="CDD" id="cd03035">
    <property type="entry name" value="ArsC_Yffb"/>
    <property type="match status" value="1"/>
</dbReference>